<dbReference type="GO" id="GO:0032259">
    <property type="term" value="P:methylation"/>
    <property type="evidence" value="ECO:0007669"/>
    <property type="project" value="UniProtKB-KW"/>
</dbReference>
<proteinExistence type="predicted"/>
<dbReference type="Gene3D" id="3.40.50.150">
    <property type="entry name" value="Vaccinia Virus protein VP39"/>
    <property type="match status" value="2"/>
</dbReference>
<name>A0AAW7X658_9GAMM</name>
<comment type="catalytic activity">
    <reaction evidence="5">
        <text>a 2'-deoxyadenosine in DNA + S-adenosyl-L-methionine = an N(6)-methyl-2'-deoxyadenosine in DNA + S-adenosyl-L-homocysteine + H(+)</text>
        <dbReference type="Rhea" id="RHEA:15197"/>
        <dbReference type="Rhea" id="RHEA-COMP:12418"/>
        <dbReference type="Rhea" id="RHEA-COMP:12419"/>
        <dbReference type="ChEBI" id="CHEBI:15378"/>
        <dbReference type="ChEBI" id="CHEBI:57856"/>
        <dbReference type="ChEBI" id="CHEBI:59789"/>
        <dbReference type="ChEBI" id="CHEBI:90615"/>
        <dbReference type="ChEBI" id="CHEBI:90616"/>
        <dbReference type="EC" id="2.1.1.72"/>
    </reaction>
</comment>
<organism evidence="7 8">
    <name type="scientific">Saccharophagus degradans</name>
    <dbReference type="NCBI Taxonomy" id="86304"/>
    <lineage>
        <taxon>Bacteria</taxon>
        <taxon>Pseudomonadati</taxon>
        <taxon>Pseudomonadota</taxon>
        <taxon>Gammaproteobacteria</taxon>
        <taxon>Cellvibrionales</taxon>
        <taxon>Cellvibrionaceae</taxon>
        <taxon>Saccharophagus</taxon>
    </lineage>
</organism>
<dbReference type="EMBL" id="JAUOPB010000008">
    <property type="protein sequence ID" value="MDO6423062.1"/>
    <property type="molecule type" value="Genomic_DNA"/>
</dbReference>
<dbReference type="RefSeq" id="WP_303492848.1">
    <property type="nucleotide sequence ID" value="NZ_JAUOPB010000008.1"/>
</dbReference>
<dbReference type="InterPro" id="IPR011639">
    <property type="entry name" value="MethylTrfase_TaqI-like_dom"/>
</dbReference>
<dbReference type="PANTHER" id="PTHR33841:SF1">
    <property type="entry name" value="DNA METHYLTRANSFERASE A"/>
    <property type="match status" value="1"/>
</dbReference>
<keyword evidence="2 7" id="KW-0489">Methyltransferase</keyword>
<evidence type="ECO:0000256" key="5">
    <source>
        <dbReference type="ARBA" id="ARBA00047942"/>
    </source>
</evidence>
<evidence type="ECO:0000256" key="4">
    <source>
        <dbReference type="ARBA" id="ARBA00022691"/>
    </source>
</evidence>
<dbReference type="GO" id="GO:0003676">
    <property type="term" value="F:nucleic acid binding"/>
    <property type="evidence" value="ECO:0007669"/>
    <property type="project" value="InterPro"/>
</dbReference>
<evidence type="ECO:0000256" key="1">
    <source>
        <dbReference type="ARBA" id="ARBA00011900"/>
    </source>
</evidence>
<evidence type="ECO:0000256" key="2">
    <source>
        <dbReference type="ARBA" id="ARBA00022603"/>
    </source>
</evidence>
<dbReference type="InterPro" id="IPR002052">
    <property type="entry name" value="DNA_methylase_N6_adenine_CS"/>
</dbReference>
<evidence type="ECO:0000259" key="6">
    <source>
        <dbReference type="Pfam" id="PF07669"/>
    </source>
</evidence>
<evidence type="ECO:0000313" key="8">
    <source>
        <dbReference type="Proteomes" id="UP001169760"/>
    </source>
</evidence>
<gene>
    <name evidence="7" type="ORF">Q4521_11310</name>
</gene>
<dbReference type="GO" id="GO:0006304">
    <property type="term" value="P:DNA modification"/>
    <property type="evidence" value="ECO:0007669"/>
    <property type="project" value="InterPro"/>
</dbReference>
<keyword evidence="4" id="KW-0949">S-adenosyl-L-methionine</keyword>
<evidence type="ECO:0000313" key="7">
    <source>
        <dbReference type="EMBL" id="MDO6423062.1"/>
    </source>
</evidence>
<dbReference type="InterPro" id="IPR050953">
    <property type="entry name" value="N4_N6_ade-DNA_methylase"/>
</dbReference>
<dbReference type="PRINTS" id="PR00507">
    <property type="entry name" value="N12N6MTFRASE"/>
</dbReference>
<dbReference type="PROSITE" id="PS00092">
    <property type="entry name" value="N6_MTASE"/>
    <property type="match status" value="1"/>
</dbReference>
<comment type="caution">
    <text evidence="7">The sequence shown here is derived from an EMBL/GenBank/DDBJ whole genome shotgun (WGS) entry which is preliminary data.</text>
</comment>
<dbReference type="InterPro" id="IPR029063">
    <property type="entry name" value="SAM-dependent_MTases_sf"/>
</dbReference>
<feature type="domain" description="Type II methyltransferase M.TaqI-like" evidence="6">
    <location>
        <begin position="556"/>
        <end position="800"/>
    </location>
</feature>
<accession>A0AAW7X658</accession>
<evidence type="ECO:0000256" key="3">
    <source>
        <dbReference type="ARBA" id="ARBA00022679"/>
    </source>
</evidence>
<dbReference type="EC" id="2.1.1.72" evidence="1"/>
<dbReference type="SUPFAM" id="SSF53335">
    <property type="entry name" value="S-adenosyl-L-methionine-dependent methyltransferases"/>
    <property type="match status" value="1"/>
</dbReference>
<dbReference type="PANTHER" id="PTHR33841">
    <property type="entry name" value="DNA METHYLTRANSFERASE YEEA-RELATED"/>
    <property type="match status" value="1"/>
</dbReference>
<sequence length="1480" mass="167985">MAKSTDQAFESIRIVGGLISSKVLQDARRYDLPGQSKEHYQIEPGLTFNDDIGRYWRIAQARWQEFQLQYQRQDISSHTIAQREWLIPLLEKVLDYRLEINEPVMLGEREFPITHTAFNHAVPLVLCGAEYDLDKGDAIFGQEGRKRSPMGLLQEYLNAESTALWAIVSNGLVLRLLRDNPAMTRPAYIEVDFARMFEEDNYADFATFWLTLHATRLEPQNNHPEQCWLEQWRGKGQDEGERALDKLRYGVADALRQLGTGFVAHKNNQALRDKLSNGELTTDAYFQQVLRLVYRFLFLLTAEDRNVALLPEEYEGQCYTDARKLYEQGYSLNQLREKARLKRHYDTYGDAWQQLLITFTGFAHGQPLLAQPALGGLFSKDQCADIEGCDLQNRHLFSALFNLCYFEHDRVLARINYRDMDTEEFGSVYESLLELIPQLSTEGTWQFSFMGDAEDEKSASGHSRKLTGSYYTPDSLVQELIKSALDPVIVDRLKTNPQQPREAILSITVCDPACGSGHFLLAAARRLAAELAKIDAGSDQATEEHYRHAMRDVVRHCIYGVDLNPMAVELCKTGLWLESIEPGKPLSFLNAHIQCGNSILSASSSLIAGGLPENAIACLPGDCPTTTKLALQNHKNQVRGQKDLFGFSAHSAIELPHDIIRKFDILEGVNEDSLEDVEAIAGKYADLLRSDDYQFEKLKRDLYLAALVWPRNSAQLGVFYDDFESIGNRVSVLNRIQFECLSDICSKHKFFHWDLQFASVFKKGGFDVVLGNPPWERVNLKFKEFFSVHKPSLLECKNKKEQEKSLSRLEEVDPNTYSKYIGAKRLADSTIHLIRSSGFLTKTSNGFINLYSCFTELSDMIVSKTGTYGLVLQSGIATDDTNKEFFSYLANSGRIVSIFDFINEEKIFSIDSRMKFTLFTGGYVSDASPKFGFFLTNVNQISAYSYELSVHDIELMNPNTKTCTIFRSRYDADLALDIHKSGVPLARDSNGSSFNGTVQLHRMFNATTDKHLFKALYESDEVSDCFLPVYEAKYIWSFDHRFATFENCSYDDQVSGNATESSTNQKAYFDWAIKPRSYVESKHLSSFNSKYDWKYRWYLAIRMVSSPTNERTCICSIIPFSGSVNSLNLFTHIDINEACLLLANLNSLVVDYIARSKVGNQNVNQWIVKQLPVISTKKYSENDLIFIKSRVLELVYTAYDLKSFAADLGYNGEPFRFNPARRHQLKCELDAFYAKLYGLNLNELLYILDPAEIMGENCTSQTFRVLKSKELKEFGEYRTRRLVLEAWDKLEAGALEATSIQNEVTDSEEAELVVHTGNLPDDTWQRPGADLQADTVLQLAAILRSCVTDISTQNARLALLMAMEPRILVPFLNPELRAEWLRLNGANAAPLADGVTRLQPNTQRHWGEAIRQLRGSGLLIENLQERTWSPGEGLNEFPSQAWAEGRAGFVMAWLNSGVTVVDVVSELPQELRGWLNENVA</sequence>
<dbReference type="Pfam" id="PF07669">
    <property type="entry name" value="Eco57I"/>
    <property type="match status" value="1"/>
</dbReference>
<reference evidence="7" key="1">
    <citation type="submission" date="2023-07" db="EMBL/GenBank/DDBJ databases">
        <title>Genome content predicts the carbon catabolic preferences of heterotrophic bacteria.</title>
        <authorList>
            <person name="Gralka M."/>
        </authorList>
    </citation>
    <scope>NUCLEOTIDE SEQUENCE</scope>
    <source>
        <strain evidence="7">I3M17_2</strain>
    </source>
</reference>
<keyword evidence="3" id="KW-0808">Transferase</keyword>
<protein>
    <recommendedName>
        <fullName evidence="1">site-specific DNA-methyltransferase (adenine-specific)</fullName>
        <ecNumber evidence="1">2.1.1.72</ecNumber>
    </recommendedName>
</protein>
<dbReference type="Proteomes" id="UP001169760">
    <property type="component" value="Unassembled WGS sequence"/>
</dbReference>
<dbReference type="GO" id="GO:0009007">
    <property type="term" value="F:site-specific DNA-methyltransferase (adenine-specific) activity"/>
    <property type="evidence" value="ECO:0007669"/>
    <property type="project" value="UniProtKB-EC"/>
</dbReference>